<dbReference type="InterPro" id="IPR036864">
    <property type="entry name" value="Zn2-C6_fun-type_DNA-bd_sf"/>
</dbReference>
<dbReference type="AlphaFoldDB" id="A0A9Q8SCS5"/>
<name>A0A9Q8SCS5_9PEZI</name>
<keyword evidence="2" id="KW-0663">Pyridoxal phosphate</keyword>
<dbReference type="PANTHER" id="PTHR43094:SF1">
    <property type="entry name" value="AMINOTRANSFERASE CLASS-III"/>
    <property type="match status" value="1"/>
</dbReference>
<dbReference type="PROSITE" id="PS00463">
    <property type="entry name" value="ZN2_CY6_FUNGAL_1"/>
    <property type="match status" value="1"/>
</dbReference>
<sequence>MSLQFQSETRRRKGSKHDKTGCLTCRYRRKKCVENTFPICGTCSRLNLKCVRSTARDVVPTTWVEQKKSTLQATQALRPSTRDNSHQPLSSCFPLLASPPGVDQGEPPQKRQVMRYYITVLSHFLTASEQFNSFLSEFLPMAMESSVLYDALVAFASGHLSLTNESYRVSALEAHSTAITNLATALAKPQHEITWYEIKAATCLAFVIGEVCVGDNDGWCAHLNGAKLIIESAVVNPSSGTTLRGPEVFKRSSEGQWILRNFAYHDMIGSVTMRRRPLLDCSYLDGITDVVDTYLGVATDLLRHVATLSSIDEETRLDVALGAEEITRRKKLFHATCEGVEQELQDWRCRPDAAPELAALAHAFRSAVLIVLFRLIRSRLSSEEESTQGASSEAMTEEMLPTKMRTQVSNILRHVSDIPVGSHTESAILFPLFLAGGEATEDEHMDAVRVRLQMTLQKRRFQNISRSLIILEDLWQRRQNSDWGTSSLDLGPVIATLSVRSATTYNPCSASDAEPIIFKLTTRSTETNKIGTDTPCRYALSPYDTVSDSQPPILTSFQIRATITIQVSLLSTSRTLEYYVYLMAKTAAKLGPEFVSTLNPVVNGIPSASAVLHRSLKSAPPHVVSAKGKHLTFSDGRTILDSTCGAAVACIGSNNERVKKAMVEQIDKFAYCNSMFFGHEIGEKLADELIDGTGGAMSKAYIMCSGSEATESAMKMARQYFMELSPQQPKRINFIAREGSYHGTTLGSLSMSGHVARRSLFLDMLLPNIYRVSACNPYRGMSEGQTEQEYVSQLADELDQKFQELGPDSVCAFVAEPVVALPGYFRAIRKVCDKYGALLILDEVMSGMGRCGSLHAWQQEGVIPDIQTLAKGLGGGYAPMAGMLINHRVSDALNNGSGSFSHGHTYQGHPVGGAAALEVQRIIREEDLVANVRKQGALLEKQLRYYLDDHPHVGNIRGKGLFWGIEFVMDRITKEPFPRFEDIANKTHLVGFNDFSISLYPGMGTKDGVLGDHVLLAPAYTSTSEEIEEIASRTRDTVFQQIQASGSLAITP</sequence>
<dbReference type="RefSeq" id="XP_049136665.1">
    <property type="nucleotide sequence ID" value="XM_049280708.1"/>
</dbReference>
<evidence type="ECO:0000313" key="6">
    <source>
        <dbReference type="Proteomes" id="UP000830671"/>
    </source>
</evidence>
<dbReference type="KEGG" id="clup:CLUP02_01669"/>
<proteinExistence type="inferred from homology"/>
<comment type="similarity">
    <text evidence="1">Belongs to the class-III pyridoxal-phosphate-dependent aminotransferase family.</text>
</comment>
<evidence type="ECO:0000256" key="2">
    <source>
        <dbReference type="ARBA" id="ARBA00022898"/>
    </source>
</evidence>
<dbReference type="InterPro" id="IPR015424">
    <property type="entry name" value="PyrdxlP-dep_Trfase"/>
</dbReference>
<dbReference type="Gene3D" id="3.40.640.10">
    <property type="entry name" value="Type I PLP-dependent aspartate aminotransferase-like (Major domain)"/>
    <property type="match status" value="1"/>
</dbReference>
<keyword evidence="5" id="KW-0032">Aminotransferase</keyword>
<dbReference type="Pfam" id="PF00202">
    <property type="entry name" value="Aminotran_3"/>
    <property type="match status" value="1"/>
</dbReference>
<dbReference type="InterPro" id="IPR021858">
    <property type="entry name" value="Fun_TF"/>
</dbReference>
<dbReference type="Gene3D" id="3.90.1150.10">
    <property type="entry name" value="Aspartate Aminotransferase, domain 1"/>
    <property type="match status" value="1"/>
</dbReference>
<evidence type="ECO:0000259" key="4">
    <source>
        <dbReference type="PROSITE" id="PS50048"/>
    </source>
</evidence>
<evidence type="ECO:0000256" key="1">
    <source>
        <dbReference type="ARBA" id="ARBA00008954"/>
    </source>
</evidence>
<keyword evidence="5" id="KW-0808">Transferase</keyword>
<dbReference type="Proteomes" id="UP000830671">
    <property type="component" value="Chromosome 1"/>
</dbReference>
<dbReference type="InterPro" id="IPR015421">
    <property type="entry name" value="PyrdxlP-dep_Trfase_major"/>
</dbReference>
<dbReference type="PANTHER" id="PTHR43094">
    <property type="entry name" value="AMINOTRANSFERASE"/>
    <property type="match status" value="1"/>
</dbReference>
<gene>
    <name evidence="5" type="ORF">CLUP02_01669</name>
</gene>
<reference evidence="5" key="1">
    <citation type="journal article" date="2021" name="Mol. Plant Microbe Interact.">
        <title>Complete Genome Sequence of the Plant-Pathogenic Fungus Colletotrichum lupini.</title>
        <authorList>
            <person name="Baroncelli R."/>
            <person name="Pensec F."/>
            <person name="Da Lio D."/>
            <person name="Boufleur T."/>
            <person name="Vicente I."/>
            <person name="Sarrocco S."/>
            <person name="Picot A."/>
            <person name="Baraldi E."/>
            <person name="Sukno S."/>
            <person name="Thon M."/>
            <person name="Le Floch G."/>
        </authorList>
    </citation>
    <scope>NUCLEOTIDE SEQUENCE</scope>
    <source>
        <strain evidence="5">IMI 504893</strain>
    </source>
</reference>
<dbReference type="SUPFAM" id="SSF57701">
    <property type="entry name" value="Zn2/Cys6 DNA-binding domain"/>
    <property type="match status" value="1"/>
</dbReference>
<dbReference type="CDD" id="cd00610">
    <property type="entry name" value="OAT_like"/>
    <property type="match status" value="1"/>
</dbReference>
<dbReference type="GO" id="GO:0008483">
    <property type="term" value="F:transaminase activity"/>
    <property type="evidence" value="ECO:0007669"/>
    <property type="project" value="UniProtKB-KW"/>
</dbReference>
<evidence type="ECO:0000256" key="3">
    <source>
        <dbReference type="ARBA" id="ARBA00023242"/>
    </source>
</evidence>
<dbReference type="InterPro" id="IPR001138">
    <property type="entry name" value="Zn2Cys6_DnaBD"/>
</dbReference>
<dbReference type="SUPFAM" id="SSF53383">
    <property type="entry name" value="PLP-dependent transferases"/>
    <property type="match status" value="1"/>
</dbReference>
<dbReference type="Pfam" id="PF00172">
    <property type="entry name" value="Zn_clus"/>
    <property type="match status" value="1"/>
</dbReference>
<dbReference type="GO" id="GO:0008270">
    <property type="term" value="F:zinc ion binding"/>
    <property type="evidence" value="ECO:0007669"/>
    <property type="project" value="InterPro"/>
</dbReference>
<dbReference type="GeneID" id="73335718"/>
<feature type="domain" description="Zn(2)-C6 fungal-type" evidence="4">
    <location>
        <begin position="21"/>
        <end position="52"/>
    </location>
</feature>
<dbReference type="NCBIfam" id="NF005685">
    <property type="entry name" value="PRK07483.1"/>
    <property type="match status" value="1"/>
</dbReference>
<keyword evidence="6" id="KW-1185">Reference proteome</keyword>
<dbReference type="Pfam" id="PF11951">
    <property type="entry name" value="Fungal_trans_2"/>
    <property type="match status" value="1"/>
</dbReference>
<dbReference type="EMBL" id="CP019471">
    <property type="protein sequence ID" value="UQC75016.1"/>
    <property type="molecule type" value="Genomic_DNA"/>
</dbReference>
<dbReference type="GO" id="GO:0005829">
    <property type="term" value="C:cytosol"/>
    <property type="evidence" value="ECO:0007669"/>
    <property type="project" value="TreeGrafter"/>
</dbReference>
<dbReference type="GO" id="GO:0030170">
    <property type="term" value="F:pyridoxal phosphate binding"/>
    <property type="evidence" value="ECO:0007669"/>
    <property type="project" value="InterPro"/>
</dbReference>
<dbReference type="InterPro" id="IPR015422">
    <property type="entry name" value="PyrdxlP-dep_Trfase_small"/>
</dbReference>
<dbReference type="InterPro" id="IPR005814">
    <property type="entry name" value="Aminotrans_3"/>
</dbReference>
<protein>
    <submittedName>
        <fullName evidence="5">Aminotransferase class-III</fullName>
    </submittedName>
</protein>
<dbReference type="PROSITE" id="PS50048">
    <property type="entry name" value="ZN2_CY6_FUNGAL_2"/>
    <property type="match status" value="1"/>
</dbReference>
<accession>A0A9Q8SCS5</accession>
<dbReference type="GO" id="GO:0000981">
    <property type="term" value="F:DNA-binding transcription factor activity, RNA polymerase II-specific"/>
    <property type="evidence" value="ECO:0007669"/>
    <property type="project" value="InterPro"/>
</dbReference>
<organism evidence="5 6">
    <name type="scientific">Colletotrichum lupini</name>
    <dbReference type="NCBI Taxonomy" id="145971"/>
    <lineage>
        <taxon>Eukaryota</taxon>
        <taxon>Fungi</taxon>
        <taxon>Dikarya</taxon>
        <taxon>Ascomycota</taxon>
        <taxon>Pezizomycotina</taxon>
        <taxon>Sordariomycetes</taxon>
        <taxon>Hypocreomycetidae</taxon>
        <taxon>Glomerellales</taxon>
        <taxon>Glomerellaceae</taxon>
        <taxon>Colletotrichum</taxon>
        <taxon>Colletotrichum acutatum species complex</taxon>
    </lineage>
</organism>
<dbReference type="CDD" id="cd00067">
    <property type="entry name" value="GAL4"/>
    <property type="match status" value="1"/>
</dbReference>
<evidence type="ECO:0000313" key="5">
    <source>
        <dbReference type="EMBL" id="UQC75016.1"/>
    </source>
</evidence>
<keyword evidence="3" id="KW-0539">Nucleus</keyword>